<dbReference type="PANTHER" id="PTHR33138:SF30">
    <property type="entry name" value="LEAF RUST 10 DISEASE-RESISTANCE LOCUS RECEPTOR-LIKE PROTEIN KINASE-LIKE 2.7"/>
    <property type="match status" value="1"/>
</dbReference>
<evidence type="ECO:0000313" key="6">
    <source>
        <dbReference type="Proteomes" id="UP000657918"/>
    </source>
</evidence>
<reference evidence="5 6" key="1">
    <citation type="submission" date="2020-10" db="EMBL/GenBank/DDBJ databases">
        <title>Plant Genome Project.</title>
        <authorList>
            <person name="Zhang R.-G."/>
        </authorList>
    </citation>
    <scope>NUCLEOTIDE SEQUENCE [LARGE SCALE GENOMIC DNA]</scope>
    <source>
        <strain evidence="5">FAFU-HL-1</strain>
        <tissue evidence="5">Leaf</tissue>
    </source>
</reference>
<feature type="chain" id="PRO_5032464740" description="Wall-associated receptor kinase galacturonan-binding domain-containing protein" evidence="3">
    <location>
        <begin position="32"/>
        <end position="432"/>
    </location>
</feature>
<evidence type="ECO:0000259" key="4">
    <source>
        <dbReference type="Pfam" id="PF13947"/>
    </source>
</evidence>
<keyword evidence="6" id="KW-1185">Reference proteome</keyword>
<keyword evidence="2 3" id="KW-0732">Signal</keyword>
<dbReference type="GO" id="GO:0016020">
    <property type="term" value="C:membrane"/>
    <property type="evidence" value="ECO:0007669"/>
    <property type="project" value="UniProtKB-SubCell"/>
</dbReference>
<evidence type="ECO:0000256" key="1">
    <source>
        <dbReference type="ARBA" id="ARBA00004167"/>
    </source>
</evidence>
<dbReference type="Pfam" id="PF13947">
    <property type="entry name" value="GUB_WAK_bind"/>
    <property type="match status" value="2"/>
</dbReference>
<dbReference type="Proteomes" id="UP000657918">
    <property type="component" value="Unassembled WGS sequence"/>
</dbReference>
<protein>
    <recommendedName>
        <fullName evidence="4">Wall-associated receptor kinase galacturonan-binding domain-containing protein</fullName>
    </recommendedName>
</protein>
<dbReference type="AlphaFoldDB" id="A0A835MEC6"/>
<evidence type="ECO:0000256" key="3">
    <source>
        <dbReference type="SAM" id="SignalP"/>
    </source>
</evidence>
<comment type="subcellular location">
    <subcellularLocation>
        <location evidence="1">Membrane</location>
        <topology evidence="1">Single-pass membrane protein</topology>
    </subcellularLocation>
</comment>
<feature type="signal peptide" evidence="3">
    <location>
        <begin position="1"/>
        <end position="31"/>
    </location>
</feature>
<dbReference type="GO" id="GO:0030247">
    <property type="term" value="F:polysaccharide binding"/>
    <property type="evidence" value="ECO:0007669"/>
    <property type="project" value="InterPro"/>
</dbReference>
<accession>A0A835MEC6</accession>
<dbReference type="OrthoDB" id="696169at2759"/>
<feature type="domain" description="Wall-associated receptor kinase galacturonan-binding" evidence="4">
    <location>
        <begin position="38"/>
        <end position="101"/>
    </location>
</feature>
<organism evidence="5 6">
    <name type="scientific">Salix dunnii</name>
    <dbReference type="NCBI Taxonomy" id="1413687"/>
    <lineage>
        <taxon>Eukaryota</taxon>
        <taxon>Viridiplantae</taxon>
        <taxon>Streptophyta</taxon>
        <taxon>Embryophyta</taxon>
        <taxon>Tracheophyta</taxon>
        <taxon>Spermatophyta</taxon>
        <taxon>Magnoliopsida</taxon>
        <taxon>eudicotyledons</taxon>
        <taxon>Gunneridae</taxon>
        <taxon>Pentapetalae</taxon>
        <taxon>rosids</taxon>
        <taxon>fabids</taxon>
        <taxon>Malpighiales</taxon>
        <taxon>Salicaceae</taxon>
        <taxon>Saliceae</taxon>
        <taxon>Salix</taxon>
    </lineage>
</organism>
<comment type="caution">
    <text evidence="5">The sequence shown here is derived from an EMBL/GenBank/DDBJ whole genome shotgun (WGS) entry which is preliminary data.</text>
</comment>
<sequence>MFISRVSRHRFGAYAALLLLEILSTHHSCSARKTNNYCAPSCGNFHHISYPFRLNTDPGSCGEQFAELACENNERLTLHLEMVKYYVQAIIYNDSTIRLVDASVQKDDCFSIPHHSLTETELSSSVVVPGVAIKDATSSMDAVHSDWMQLIFMGKHYFIFSRKVDFNLLSRSQPALPLKQWCRISRHPFGAYAALLLLEILSTHHCCSARKTNNDCAPSSCGNILNISYPFRLSNDSESCGHNFFELACENNEGLTFHWNMVKYYVQAINYSDSTILFVDPAVQKDDCFSIPHHSLTEEEFPHLQFYYDNDIYYHLKKNWTESSVLAFICCENEIQNLPDYIKDTSSCKNGSGTAYNSSPSCVNMEGHSYVMVGGLIKDVPDSCRVNLILISTLLTLLFSLEMQPETCFFKVMNITVLYVRAQFYKKDMVSV</sequence>
<evidence type="ECO:0000256" key="2">
    <source>
        <dbReference type="ARBA" id="ARBA00022729"/>
    </source>
</evidence>
<proteinExistence type="predicted"/>
<dbReference type="InterPro" id="IPR025287">
    <property type="entry name" value="WAK_GUB"/>
</dbReference>
<feature type="domain" description="Wall-associated receptor kinase galacturonan-binding" evidence="4">
    <location>
        <begin position="216"/>
        <end position="279"/>
    </location>
</feature>
<gene>
    <name evidence="5" type="ORF">SADUNF_Sadunf17G0001300</name>
</gene>
<dbReference type="EMBL" id="JADGMS010000017">
    <property type="protein sequence ID" value="KAF9663080.1"/>
    <property type="molecule type" value="Genomic_DNA"/>
</dbReference>
<dbReference type="PANTHER" id="PTHR33138">
    <property type="entry name" value="OS01G0690200 PROTEIN"/>
    <property type="match status" value="1"/>
</dbReference>
<name>A0A835MEC6_9ROSI</name>
<evidence type="ECO:0000313" key="5">
    <source>
        <dbReference type="EMBL" id="KAF9663080.1"/>
    </source>
</evidence>